<name>A0ABQ6ABR4_9PROT</name>
<protein>
    <recommendedName>
        <fullName evidence="3">Transposase</fullName>
    </recommendedName>
</protein>
<keyword evidence="2" id="KW-1185">Reference proteome</keyword>
<evidence type="ECO:0000313" key="2">
    <source>
        <dbReference type="Proteomes" id="UP001156641"/>
    </source>
</evidence>
<gene>
    <name evidence="1" type="ORF">GCM10010909_36900</name>
</gene>
<accession>A0ABQ6ABR4</accession>
<organism evidence="1 2">
    <name type="scientific">Acidocella aquatica</name>
    <dbReference type="NCBI Taxonomy" id="1922313"/>
    <lineage>
        <taxon>Bacteria</taxon>
        <taxon>Pseudomonadati</taxon>
        <taxon>Pseudomonadota</taxon>
        <taxon>Alphaproteobacteria</taxon>
        <taxon>Acetobacterales</taxon>
        <taxon>Acidocellaceae</taxon>
        <taxon>Acidocella</taxon>
    </lineage>
</organism>
<dbReference type="EMBL" id="BSOS01000100">
    <property type="protein sequence ID" value="GLR69008.1"/>
    <property type="molecule type" value="Genomic_DNA"/>
</dbReference>
<evidence type="ECO:0008006" key="3">
    <source>
        <dbReference type="Google" id="ProtNLM"/>
    </source>
</evidence>
<comment type="caution">
    <text evidence="1">The sequence shown here is derived from an EMBL/GenBank/DDBJ whole genome shotgun (WGS) entry which is preliminary data.</text>
</comment>
<evidence type="ECO:0000313" key="1">
    <source>
        <dbReference type="EMBL" id="GLR69008.1"/>
    </source>
</evidence>
<sequence>MPARVSRNIHDRLEPLPTEIRDIAWKAQVRLCARYRRLVDAGKPKVVVTTAIAREMVGFIWAIARIAQPNFT</sequence>
<reference evidence="2" key="1">
    <citation type="journal article" date="2019" name="Int. J. Syst. Evol. Microbiol.">
        <title>The Global Catalogue of Microorganisms (GCM) 10K type strain sequencing project: providing services to taxonomists for standard genome sequencing and annotation.</title>
        <authorList>
            <consortium name="The Broad Institute Genomics Platform"/>
            <consortium name="The Broad Institute Genome Sequencing Center for Infectious Disease"/>
            <person name="Wu L."/>
            <person name="Ma J."/>
        </authorList>
    </citation>
    <scope>NUCLEOTIDE SEQUENCE [LARGE SCALE GENOMIC DNA]</scope>
    <source>
        <strain evidence="2">NBRC 112502</strain>
    </source>
</reference>
<proteinExistence type="predicted"/>
<dbReference type="Proteomes" id="UP001156641">
    <property type="component" value="Unassembled WGS sequence"/>
</dbReference>